<reference evidence="1" key="1">
    <citation type="submission" date="2021-06" db="EMBL/GenBank/DDBJ databases">
        <authorList>
            <person name="Kallberg Y."/>
            <person name="Tangrot J."/>
            <person name="Rosling A."/>
        </authorList>
    </citation>
    <scope>NUCLEOTIDE SEQUENCE</scope>
    <source>
        <strain evidence="1">FL130A</strain>
    </source>
</reference>
<sequence length="165" mass="19296">MEKRIKKSPPAEITEKICREMRSPNFPNKNIGLGENPTAEEKVKYEICQTIARYKRENNLTEGELEAKIGANSQYTHAILYGYGGGSRRAEEKKSILKERGFAEKVNEKLNNFDNFVVNYQELVVRSREIETFIKNRLETGTKFVGEFDRDLTEYLQEEEQDYER</sequence>
<name>A0A9N9DIR8_9GLOM</name>
<gene>
    <name evidence="1" type="ORF">ALEPTO_LOCUS9601</name>
</gene>
<dbReference type="EMBL" id="CAJVPS010007773">
    <property type="protein sequence ID" value="CAG8637773.1"/>
    <property type="molecule type" value="Genomic_DNA"/>
</dbReference>
<dbReference type="AlphaFoldDB" id="A0A9N9DIR8"/>
<accession>A0A9N9DIR8</accession>
<dbReference type="OrthoDB" id="2437158at2759"/>
<organism evidence="1 2">
    <name type="scientific">Ambispora leptoticha</name>
    <dbReference type="NCBI Taxonomy" id="144679"/>
    <lineage>
        <taxon>Eukaryota</taxon>
        <taxon>Fungi</taxon>
        <taxon>Fungi incertae sedis</taxon>
        <taxon>Mucoromycota</taxon>
        <taxon>Glomeromycotina</taxon>
        <taxon>Glomeromycetes</taxon>
        <taxon>Archaeosporales</taxon>
        <taxon>Ambisporaceae</taxon>
        <taxon>Ambispora</taxon>
    </lineage>
</organism>
<evidence type="ECO:0000313" key="1">
    <source>
        <dbReference type="EMBL" id="CAG8637773.1"/>
    </source>
</evidence>
<evidence type="ECO:0000313" key="2">
    <source>
        <dbReference type="Proteomes" id="UP000789508"/>
    </source>
</evidence>
<comment type="caution">
    <text evidence="1">The sequence shown here is derived from an EMBL/GenBank/DDBJ whole genome shotgun (WGS) entry which is preliminary data.</text>
</comment>
<dbReference type="Proteomes" id="UP000789508">
    <property type="component" value="Unassembled WGS sequence"/>
</dbReference>
<proteinExistence type="predicted"/>
<protein>
    <submittedName>
        <fullName evidence="1">8590_t:CDS:1</fullName>
    </submittedName>
</protein>
<keyword evidence="2" id="KW-1185">Reference proteome</keyword>